<dbReference type="Proteomes" id="UP000604161">
    <property type="component" value="Unassembled WGS sequence"/>
</dbReference>
<keyword evidence="2" id="KW-1185">Reference proteome</keyword>
<reference evidence="1 2" key="1">
    <citation type="submission" date="2020-09" db="EMBL/GenBank/DDBJ databases">
        <title>Marinomonas sp. nov., isolated from the cysticercosis algae of Qingdao, China.</title>
        <authorList>
            <person name="Sun X."/>
        </authorList>
    </citation>
    <scope>NUCLEOTIDE SEQUENCE [LARGE SCALE GENOMIC DNA]</scope>
    <source>
        <strain evidence="1 2">SM2066</strain>
    </source>
</reference>
<accession>A0ABR8NWA3</accession>
<dbReference type="SUPFAM" id="SSF46785">
    <property type="entry name" value="Winged helix' DNA-binding domain"/>
    <property type="match status" value="1"/>
</dbReference>
<evidence type="ECO:0000313" key="1">
    <source>
        <dbReference type="EMBL" id="MBD5770340.1"/>
    </source>
</evidence>
<dbReference type="InterPro" id="IPR036388">
    <property type="entry name" value="WH-like_DNA-bd_sf"/>
</dbReference>
<dbReference type="InterPro" id="IPR036390">
    <property type="entry name" value="WH_DNA-bd_sf"/>
</dbReference>
<protein>
    <submittedName>
        <fullName evidence="1">Winged helix-turn-helix transcriptional regulator</fullName>
    </submittedName>
</protein>
<comment type="caution">
    <text evidence="1">The sequence shown here is derived from an EMBL/GenBank/DDBJ whole genome shotgun (WGS) entry which is preliminary data.</text>
</comment>
<name>A0ABR8NWA3_9GAMM</name>
<gene>
    <name evidence="1" type="ORF">IF202_04685</name>
</gene>
<sequence>MSTELTHKKPTMVESQALQLVLGASQVNDSIALYLSKSLKNKGYTFATPAALNFLSALECGINYGSEIARNLGVSRQMVAKTVKGLCLAGYLEQVDDAGKQKKIIFTETGELLMADARQLLANIDKSLATQISEESINTTIKSLNQIQALMVQLNEK</sequence>
<dbReference type="RefSeq" id="WP_191593691.1">
    <property type="nucleotide sequence ID" value="NZ_JACYFC010000001.1"/>
</dbReference>
<dbReference type="EMBL" id="JACYFC010000001">
    <property type="protein sequence ID" value="MBD5770340.1"/>
    <property type="molecule type" value="Genomic_DNA"/>
</dbReference>
<dbReference type="Gene3D" id="1.10.10.10">
    <property type="entry name" value="Winged helix-like DNA-binding domain superfamily/Winged helix DNA-binding domain"/>
    <property type="match status" value="1"/>
</dbReference>
<evidence type="ECO:0000313" key="2">
    <source>
        <dbReference type="Proteomes" id="UP000604161"/>
    </source>
</evidence>
<organism evidence="1 2">
    <name type="scientific">Marinomonas colpomeniae</name>
    <dbReference type="NCBI Taxonomy" id="2774408"/>
    <lineage>
        <taxon>Bacteria</taxon>
        <taxon>Pseudomonadati</taxon>
        <taxon>Pseudomonadota</taxon>
        <taxon>Gammaproteobacteria</taxon>
        <taxon>Oceanospirillales</taxon>
        <taxon>Oceanospirillaceae</taxon>
        <taxon>Marinomonas</taxon>
    </lineage>
</organism>
<proteinExistence type="predicted"/>